<keyword evidence="5 8" id="KW-0812">Transmembrane</keyword>
<proteinExistence type="inferred from homology"/>
<dbReference type="PANTHER" id="PTHR34979">
    <property type="entry name" value="INNER MEMBRANE PROTEIN YGAZ"/>
    <property type="match status" value="1"/>
</dbReference>
<dbReference type="OrthoDB" id="3181706at2"/>
<dbReference type="Proteomes" id="UP000198995">
    <property type="component" value="Unassembled WGS sequence"/>
</dbReference>
<evidence type="ECO:0000256" key="1">
    <source>
        <dbReference type="ARBA" id="ARBA00004651"/>
    </source>
</evidence>
<gene>
    <name evidence="9" type="ORF">SAMN04489866_1143</name>
</gene>
<evidence type="ECO:0000256" key="8">
    <source>
        <dbReference type="SAM" id="Phobius"/>
    </source>
</evidence>
<dbReference type="Pfam" id="PF03591">
    <property type="entry name" value="AzlC"/>
    <property type="match status" value="1"/>
</dbReference>
<keyword evidence="10" id="KW-1185">Reference proteome</keyword>
<evidence type="ECO:0000313" key="9">
    <source>
        <dbReference type="EMBL" id="SDE03406.1"/>
    </source>
</evidence>
<comment type="similarity">
    <text evidence="2">Belongs to the AzlC family.</text>
</comment>
<evidence type="ECO:0000256" key="7">
    <source>
        <dbReference type="ARBA" id="ARBA00023136"/>
    </source>
</evidence>
<organism evidence="9 10">
    <name type="scientific">Peptococcus niger</name>
    <dbReference type="NCBI Taxonomy" id="2741"/>
    <lineage>
        <taxon>Bacteria</taxon>
        <taxon>Bacillati</taxon>
        <taxon>Bacillota</taxon>
        <taxon>Clostridia</taxon>
        <taxon>Eubacteriales</taxon>
        <taxon>Peptococcaceae</taxon>
        <taxon>Peptococcus</taxon>
    </lineage>
</organism>
<evidence type="ECO:0000313" key="10">
    <source>
        <dbReference type="Proteomes" id="UP000198995"/>
    </source>
</evidence>
<dbReference type="EMBL" id="FNAF01000014">
    <property type="protein sequence ID" value="SDE03406.1"/>
    <property type="molecule type" value="Genomic_DNA"/>
</dbReference>
<dbReference type="InterPro" id="IPR011606">
    <property type="entry name" value="Brnchd-chn_aa_trnsp_permease"/>
</dbReference>
<keyword evidence="7 8" id="KW-0472">Membrane</keyword>
<reference evidence="9 10" key="1">
    <citation type="submission" date="2016-10" db="EMBL/GenBank/DDBJ databases">
        <authorList>
            <person name="de Groot N.N."/>
        </authorList>
    </citation>
    <scope>NUCLEOTIDE SEQUENCE [LARGE SCALE GENOMIC DNA]</scope>
    <source>
        <strain evidence="9 10">DSM 20475</strain>
    </source>
</reference>
<keyword evidence="6 8" id="KW-1133">Transmembrane helix</keyword>
<dbReference type="GO" id="GO:0005886">
    <property type="term" value="C:plasma membrane"/>
    <property type="evidence" value="ECO:0007669"/>
    <property type="project" value="UniProtKB-SubCell"/>
</dbReference>
<evidence type="ECO:0000256" key="6">
    <source>
        <dbReference type="ARBA" id="ARBA00022989"/>
    </source>
</evidence>
<dbReference type="AlphaFoldDB" id="A0A1G6ZPB5"/>
<dbReference type="PANTHER" id="PTHR34979:SF1">
    <property type="entry name" value="INNER MEMBRANE PROTEIN YGAZ"/>
    <property type="match status" value="1"/>
</dbReference>
<sequence>MASEKQVAFKVALERTLPIFAGFLFLGIAYGMMMTGLGFAPWMPILMAILIDAGSMEFLVASMLLSTFNPFNVALMTLMVNGRHLFYGISLVGPYRQVGPKAAYMIYTLSDEVYSLLVTLPTPKGAAPDWYMFFVSMFIQGYWVFGTAAGALAGSLIHFDLPGIEYVMTALFVVLFVSQWREARSLGCWRLTRGRRAAVIGFGAALVARLIFGADNFMVPAMVLILVGLLGLRHWIEKGARVIESE</sequence>
<dbReference type="GO" id="GO:1903785">
    <property type="term" value="P:L-valine transmembrane transport"/>
    <property type="evidence" value="ECO:0007669"/>
    <property type="project" value="TreeGrafter"/>
</dbReference>
<feature type="transmembrane region" description="Helical" evidence="8">
    <location>
        <begin position="132"/>
        <end position="157"/>
    </location>
</feature>
<feature type="transmembrane region" description="Helical" evidence="8">
    <location>
        <begin position="163"/>
        <end position="181"/>
    </location>
</feature>
<evidence type="ECO:0000256" key="2">
    <source>
        <dbReference type="ARBA" id="ARBA00010735"/>
    </source>
</evidence>
<evidence type="ECO:0000256" key="3">
    <source>
        <dbReference type="ARBA" id="ARBA00022448"/>
    </source>
</evidence>
<dbReference type="STRING" id="2741.SAMN04489866_1143"/>
<evidence type="ECO:0000256" key="5">
    <source>
        <dbReference type="ARBA" id="ARBA00022692"/>
    </source>
</evidence>
<keyword evidence="3" id="KW-0813">Transport</keyword>
<name>A0A1G6ZPB5_PEPNI</name>
<feature type="transmembrane region" description="Helical" evidence="8">
    <location>
        <begin position="193"/>
        <end position="211"/>
    </location>
</feature>
<keyword evidence="4" id="KW-1003">Cell membrane</keyword>
<dbReference type="RefSeq" id="WP_091792301.1">
    <property type="nucleotide sequence ID" value="NZ_FNAF01000014.1"/>
</dbReference>
<accession>A0A1G6ZPB5</accession>
<protein>
    <submittedName>
        <fullName evidence="9">4-azaleucine resistance probable transporter AzlC</fullName>
    </submittedName>
</protein>
<feature type="transmembrane region" description="Helical" evidence="8">
    <location>
        <begin position="58"/>
        <end position="82"/>
    </location>
</feature>
<evidence type="ECO:0000256" key="4">
    <source>
        <dbReference type="ARBA" id="ARBA00022475"/>
    </source>
</evidence>
<feature type="transmembrane region" description="Helical" evidence="8">
    <location>
        <begin position="20"/>
        <end position="51"/>
    </location>
</feature>
<feature type="transmembrane region" description="Helical" evidence="8">
    <location>
        <begin position="217"/>
        <end position="236"/>
    </location>
</feature>
<comment type="subcellular location">
    <subcellularLocation>
        <location evidence="1">Cell membrane</location>
        <topology evidence="1">Multi-pass membrane protein</topology>
    </subcellularLocation>
</comment>